<protein>
    <submittedName>
        <fullName evidence="6">Uncharacterized protein</fullName>
    </submittedName>
</protein>
<dbReference type="InterPro" id="IPR036188">
    <property type="entry name" value="FAD/NAD-bd_sf"/>
</dbReference>
<name>A0AAD3H775_9STRA</name>
<dbReference type="SUPFAM" id="SSF51905">
    <property type="entry name" value="FAD/NAD(P)-binding domain"/>
    <property type="match status" value="1"/>
</dbReference>
<organism evidence="6 7">
    <name type="scientific">Chaetoceros tenuissimus</name>
    <dbReference type="NCBI Taxonomy" id="426638"/>
    <lineage>
        <taxon>Eukaryota</taxon>
        <taxon>Sar</taxon>
        <taxon>Stramenopiles</taxon>
        <taxon>Ochrophyta</taxon>
        <taxon>Bacillariophyta</taxon>
        <taxon>Coscinodiscophyceae</taxon>
        <taxon>Chaetocerotophycidae</taxon>
        <taxon>Chaetocerotales</taxon>
        <taxon>Chaetocerotaceae</taxon>
        <taxon>Chaetoceros</taxon>
    </lineage>
</organism>
<dbReference type="SUPFAM" id="SSF160996">
    <property type="entry name" value="HI0933 insert domain-like"/>
    <property type="match status" value="1"/>
</dbReference>
<evidence type="ECO:0000313" key="6">
    <source>
        <dbReference type="EMBL" id="GFH52504.1"/>
    </source>
</evidence>
<evidence type="ECO:0000256" key="1">
    <source>
        <dbReference type="ARBA" id="ARBA00001974"/>
    </source>
</evidence>
<comment type="caution">
    <text evidence="6">The sequence shown here is derived from an EMBL/GenBank/DDBJ whole genome shotgun (WGS) entry which is preliminary data.</text>
</comment>
<evidence type="ECO:0000259" key="4">
    <source>
        <dbReference type="Pfam" id="PF03486"/>
    </source>
</evidence>
<dbReference type="InterPro" id="IPR055178">
    <property type="entry name" value="RsdA/BaiN/AoA(So)-like_dom"/>
</dbReference>
<dbReference type="Gene3D" id="1.10.8.260">
    <property type="entry name" value="HI0933 insert domain-like"/>
    <property type="match status" value="1"/>
</dbReference>
<evidence type="ECO:0000313" key="7">
    <source>
        <dbReference type="Proteomes" id="UP001054902"/>
    </source>
</evidence>
<keyword evidence="2" id="KW-0285">Flavoprotein</keyword>
<evidence type="ECO:0000256" key="2">
    <source>
        <dbReference type="ARBA" id="ARBA00022630"/>
    </source>
</evidence>
<keyword evidence="7" id="KW-1185">Reference proteome</keyword>
<feature type="domain" description="RsdA/BaiN/AoA(So)-like insert" evidence="5">
    <location>
        <begin position="216"/>
        <end position="398"/>
    </location>
</feature>
<dbReference type="AlphaFoldDB" id="A0AAD3H775"/>
<dbReference type="Proteomes" id="UP001054902">
    <property type="component" value="Unassembled WGS sequence"/>
</dbReference>
<dbReference type="Pfam" id="PF22780">
    <property type="entry name" value="HI0933_like_1st"/>
    <property type="match status" value="1"/>
</dbReference>
<sequence>MLFIQIRSLHALAQPKRIAVIGGGASGMFSAAAAASYIQQHGLNAEVHVLEATSSLMSKVKISGGGRCNVLHDTQKPVSEILNGYPRGKKELNGLFQKHFSPSDARRWFEERGVELKTELDGRMFPTTDSSLTIMDTIRHAAEKNHAQIKTKQKVLSITHSDSDDDDRDEGYYISLQNAQKQEEVNHYSAVILATGSNPRGYKMAQELGLKVNPPVPSLFTFNTKNQNKEGQVFHNLSGLSVQDATITLKIKMEGKKKKKIISQEGPILITHHGLSGPAALRLSAFAAKEFKDMNYRGDVFINWAPSFGNAVEIEKILWPMTSIAPKKKVSSVCPLLDENGSSVIPKRLWAALVKQSDIEPDQIWAETSKKKVGKLSRNIAEFVVDVTGKGVFKDEFVTAGGVSLKQLNMKTLESKKFPGVYFCGELIDVDGITGGYNFMNCWSTGYMSGTSCAMSLEESNEE</sequence>
<dbReference type="PANTHER" id="PTHR42887">
    <property type="entry name" value="OS12G0638800 PROTEIN"/>
    <property type="match status" value="1"/>
</dbReference>
<comment type="cofactor">
    <cofactor evidence="1">
        <name>FAD</name>
        <dbReference type="ChEBI" id="CHEBI:57692"/>
    </cofactor>
</comment>
<reference evidence="6 7" key="1">
    <citation type="journal article" date="2021" name="Sci. Rep.">
        <title>The genome of the diatom Chaetoceros tenuissimus carries an ancient integrated fragment of an extant virus.</title>
        <authorList>
            <person name="Hongo Y."/>
            <person name="Kimura K."/>
            <person name="Takaki Y."/>
            <person name="Yoshida Y."/>
            <person name="Baba S."/>
            <person name="Kobayashi G."/>
            <person name="Nagasaki K."/>
            <person name="Hano T."/>
            <person name="Tomaru Y."/>
        </authorList>
    </citation>
    <scope>NUCLEOTIDE SEQUENCE [LARGE SCALE GENOMIC DNA]</scope>
    <source>
        <strain evidence="6 7">NIES-3715</strain>
    </source>
</reference>
<dbReference type="Gene3D" id="2.40.30.10">
    <property type="entry name" value="Translation factors"/>
    <property type="match status" value="1"/>
</dbReference>
<dbReference type="InterPro" id="IPR057661">
    <property type="entry name" value="RsdA/BaiN/AoA(So)_Rossmann"/>
</dbReference>
<feature type="domain" description="RsdA/BaiN/AoA(So)-like Rossmann fold-like" evidence="4">
    <location>
        <begin position="17"/>
        <end position="451"/>
    </location>
</feature>
<accession>A0AAD3H775</accession>
<evidence type="ECO:0000256" key="3">
    <source>
        <dbReference type="ARBA" id="ARBA00022827"/>
    </source>
</evidence>
<dbReference type="EMBL" id="BLLK01000045">
    <property type="protein sequence ID" value="GFH52504.1"/>
    <property type="molecule type" value="Genomic_DNA"/>
</dbReference>
<dbReference type="InterPro" id="IPR004792">
    <property type="entry name" value="BaiN-like"/>
</dbReference>
<keyword evidence="3" id="KW-0274">FAD</keyword>
<dbReference type="NCBIfam" id="TIGR00275">
    <property type="entry name" value="aminoacetone oxidase family FAD-binding enzyme"/>
    <property type="match status" value="1"/>
</dbReference>
<dbReference type="InterPro" id="IPR023166">
    <property type="entry name" value="BaiN-like_dom_sf"/>
</dbReference>
<gene>
    <name evidence="6" type="ORF">CTEN210_08980</name>
</gene>
<proteinExistence type="predicted"/>
<dbReference type="Pfam" id="PF03486">
    <property type="entry name" value="HI0933_like"/>
    <property type="match status" value="1"/>
</dbReference>
<dbReference type="Gene3D" id="3.50.50.60">
    <property type="entry name" value="FAD/NAD(P)-binding domain"/>
    <property type="match status" value="1"/>
</dbReference>
<dbReference type="PANTHER" id="PTHR42887:SF2">
    <property type="entry name" value="OS12G0638800 PROTEIN"/>
    <property type="match status" value="1"/>
</dbReference>
<evidence type="ECO:0000259" key="5">
    <source>
        <dbReference type="Pfam" id="PF22780"/>
    </source>
</evidence>